<protein>
    <submittedName>
        <fullName evidence="2">Uncharacterized protein</fullName>
    </submittedName>
</protein>
<evidence type="ECO:0000313" key="3">
    <source>
        <dbReference type="Proteomes" id="UP001516400"/>
    </source>
</evidence>
<reference evidence="2 3" key="1">
    <citation type="journal article" date="2021" name="BMC Biol.">
        <title>Horizontally acquired antibacterial genes associated with adaptive radiation of ladybird beetles.</title>
        <authorList>
            <person name="Li H.S."/>
            <person name="Tang X.F."/>
            <person name="Huang Y.H."/>
            <person name="Xu Z.Y."/>
            <person name="Chen M.L."/>
            <person name="Du X.Y."/>
            <person name="Qiu B.Y."/>
            <person name="Chen P.T."/>
            <person name="Zhang W."/>
            <person name="Slipinski A."/>
            <person name="Escalona H.E."/>
            <person name="Waterhouse R.M."/>
            <person name="Zwick A."/>
            <person name="Pang H."/>
        </authorList>
    </citation>
    <scope>NUCLEOTIDE SEQUENCE [LARGE SCALE GENOMIC DNA]</scope>
    <source>
        <strain evidence="2">SYSU2018</strain>
    </source>
</reference>
<dbReference type="EMBL" id="JABFTP020000001">
    <property type="protein sequence ID" value="KAL3265803.1"/>
    <property type="molecule type" value="Genomic_DNA"/>
</dbReference>
<organism evidence="2 3">
    <name type="scientific">Cryptolaemus montrouzieri</name>
    <dbReference type="NCBI Taxonomy" id="559131"/>
    <lineage>
        <taxon>Eukaryota</taxon>
        <taxon>Metazoa</taxon>
        <taxon>Ecdysozoa</taxon>
        <taxon>Arthropoda</taxon>
        <taxon>Hexapoda</taxon>
        <taxon>Insecta</taxon>
        <taxon>Pterygota</taxon>
        <taxon>Neoptera</taxon>
        <taxon>Endopterygota</taxon>
        <taxon>Coleoptera</taxon>
        <taxon>Polyphaga</taxon>
        <taxon>Cucujiformia</taxon>
        <taxon>Coccinelloidea</taxon>
        <taxon>Coccinellidae</taxon>
        <taxon>Scymninae</taxon>
        <taxon>Scymnini</taxon>
        <taxon>Cryptolaemus</taxon>
    </lineage>
</organism>
<keyword evidence="3" id="KW-1185">Reference proteome</keyword>
<dbReference type="Proteomes" id="UP001516400">
    <property type="component" value="Unassembled WGS sequence"/>
</dbReference>
<proteinExistence type="predicted"/>
<accession>A0ABD2MHK3</accession>
<comment type="caution">
    <text evidence="2">The sequence shown here is derived from an EMBL/GenBank/DDBJ whole genome shotgun (WGS) entry which is preliminary data.</text>
</comment>
<feature type="region of interest" description="Disordered" evidence="1">
    <location>
        <begin position="1"/>
        <end position="23"/>
    </location>
</feature>
<gene>
    <name evidence="2" type="ORF">HHI36_010001</name>
</gene>
<sequence>MIKRESEGSYARSSGEVKKHEGKLRIRTNNEIVDKLNVEDNLKFIKSHTLLVWVLSEEDARMPRKILNAKIYATKKRGRPRFKLQDQELDYLRTMRATG</sequence>
<evidence type="ECO:0000313" key="2">
    <source>
        <dbReference type="EMBL" id="KAL3265803.1"/>
    </source>
</evidence>
<evidence type="ECO:0000256" key="1">
    <source>
        <dbReference type="SAM" id="MobiDB-lite"/>
    </source>
</evidence>
<dbReference type="AlphaFoldDB" id="A0ABD2MHK3"/>
<name>A0ABD2MHK3_9CUCU</name>